<dbReference type="EMBL" id="CAJMWZ010004552">
    <property type="protein sequence ID" value="CAE6491715.1"/>
    <property type="molecule type" value="Genomic_DNA"/>
</dbReference>
<name>A0A8H3HAI0_9AGAM</name>
<keyword evidence="1" id="KW-0472">Membrane</keyword>
<sequence length="132" mass="14954">MNSRATPNSNRCSDNAGNFGKIAYWASWVFPSSWSTIAMSTLVLMLIWRVCSSVGTRLRKRWITNLTKIGHIVDTSHSSGNVSVLDEKSNPQLRPQREVLPRTQMTPRWFLLLTFVAPLTSTSKELQLFPCI</sequence>
<evidence type="ECO:0000256" key="1">
    <source>
        <dbReference type="SAM" id="Phobius"/>
    </source>
</evidence>
<comment type="caution">
    <text evidence="2">The sequence shown here is derived from an EMBL/GenBank/DDBJ whole genome shotgun (WGS) entry which is preliminary data.</text>
</comment>
<accession>A0A8H3HAI0</accession>
<gene>
    <name evidence="2" type="ORF">RDB_LOCUS84759</name>
</gene>
<keyword evidence="1" id="KW-0812">Transmembrane</keyword>
<protein>
    <submittedName>
        <fullName evidence="2">Uncharacterized protein</fullName>
    </submittedName>
</protein>
<proteinExistence type="predicted"/>
<dbReference type="Proteomes" id="UP000663850">
    <property type="component" value="Unassembled WGS sequence"/>
</dbReference>
<dbReference type="AlphaFoldDB" id="A0A8H3HAI0"/>
<reference evidence="2" key="1">
    <citation type="submission" date="2021-01" db="EMBL/GenBank/DDBJ databases">
        <authorList>
            <person name="Kaushik A."/>
        </authorList>
    </citation>
    <scope>NUCLEOTIDE SEQUENCE</scope>
    <source>
        <strain evidence="2">Type strain: AG8-Rh-89/</strain>
    </source>
</reference>
<evidence type="ECO:0000313" key="3">
    <source>
        <dbReference type="Proteomes" id="UP000663850"/>
    </source>
</evidence>
<keyword evidence="1" id="KW-1133">Transmembrane helix</keyword>
<evidence type="ECO:0000313" key="2">
    <source>
        <dbReference type="EMBL" id="CAE6491715.1"/>
    </source>
</evidence>
<feature type="transmembrane region" description="Helical" evidence="1">
    <location>
        <begin position="28"/>
        <end position="51"/>
    </location>
</feature>
<organism evidence="2 3">
    <name type="scientific">Rhizoctonia solani</name>
    <dbReference type="NCBI Taxonomy" id="456999"/>
    <lineage>
        <taxon>Eukaryota</taxon>
        <taxon>Fungi</taxon>
        <taxon>Dikarya</taxon>
        <taxon>Basidiomycota</taxon>
        <taxon>Agaricomycotina</taxon>
        <taxon>Agaricomycetes</taxon>
        <taxon>Cantharellales</taxon>
        <taxon>Ceratobasidiaceae</taxon>
        <taxon>Rhizoctonia</taxon>
    </lineage>
</organism>